<dbReference type="AlphaFoldDB" id="E3NDD9"/>
<dbReference type="InterPro" id="IPR012885">
    <property type="entry name" value="F-box_Sdz-33"/>
</dbReference>
<dbReference type="Proteomes" id="UP000008281">
    <property type="component" value="Unassembled WGS sequence"/>
</dbReference>
<dbReference type="FunCoup" id="E3NDD9">
    <property type="interactions" value="539"/>
</dbReference>
<evidence type="ECO:0000313" key="3">
    <source>
        <dbReference type="Proteomes" id="UP000008281"/>
    </source>
</evidence>
<dbReference type="InParanoid" id="E3NDD9"/>
<name>E3NDD9_CAERE</name>
<dbReference type="OrthoDB" id="5909182at2759"/>
<dbReference type="Pfam" id="PF07735">
    <property type="entry name" value="FBA_2"/>
    <property type="match status" value="1"/>
</dbReference>
<reference evidence="2" key="1">
    <citation type="submission" date="2007-07" db="EMBL/GenBank/DDBJ databases">
        <title>PCAP assembly of the Caenorhabditis remanei genome.</title>
        <authorList>
            <consortium name="The Caenorhabditis remanei Sequencing Consortium"/>
            <person name="Wilson R.K."/>
        </authorList>
    </citation>
    <scope>NUCLEOTIDE SEQUENCE [LARGE SCALE GENOMIC DNA]</scope>
    <source>
        <strain evidence="2">PB4641</strain>
    </source>
</reference>
<dbReference type="PROSITE" id="PS50181">
    <property type="entry name" value="FBOX"/>
    <property type="match status" value="1"/>
</dbReference>
<evidence type="ECO:0000259" key="1">
    <source>
        <dbReference type="PROSITE" id="PS50181"/>
    </source>
</evidence>
<dbReference type="PANTHER" id="PTHR21503:SF8">
    <property type="entry name" value="F-BOX ASSOCIATED DOMAIN-CONTAINING PROTEIN-RELATED"/>
    <property type="match status" value="1"/>
</dbReference>
<dbReference type="PANTHER" id="PTHR21503">
    <property type="entry name" value="F-BOX-CONTAINING HYPOTHETICAL PROTEIN C.ELEGANS"/>
    <property type="match status" value="1"/>
</dbReference>
<sequence length="334" mass="38972">MNPPNPFPILRLPFLAIEEVFKAMHPFEIINFSMTSKRAKTVTKYMAFYSKYSVQLCVNKTMGIAIIGTDERVTCTYLMTSDEQLNGNVEESGGNVYIIRKVFKYSKDPVDEWKQLSKYVLEIFKKQTVDVLLMIIDSLVDQNVSIIDFLKANVKSVNECYPYQSKEENDVDEHAAYLLNNLTVNNELHSNLQIKNYHFDEKIFKNLKELNIYNSQWVGYSRLLEIDCRSVILGKNLISIKEWNLFIKKWIAMETNKNLKYLELDYRELDEFRALVLHDILHEVVDGGIKRTINKLSYPNRNIEINGGIDIRRVDGKTATFFVFQMNFLAMSVH</sequence>
<gene>
    <name evidence="2" type="ORF">CRE_09777</name>
</gene>
<dbReference type="EMBL" id="DS268609">
    <property type="protein sequence ID" value="EFO93969.1"/>
    <property type="molecule type" value="Genomic_DNA"/>
</dbReference>
<dbReference type="HOGENOM" id="CLU_028840_3_1_1"/>
<feature type="domain" description="F-box" evidence="1">
    <location>
        <begin position="6"/>
        <end position="52"/>
    </location>
</feature>
<accession>E3NDD9</accession>
<keyword evidence="3" id="KW-1185">Reference proteome</keyword>
<dbReference type="Pfam" id="PF00646">
    <property type="entry name" value="F-box"/>
    <property type="match status" value="1"/>
</dbReference>
<evidence type="ECO:0000313" key="2">
    <source>
        <dbReference type="EMBL" id="EFO93969.1"/>
    </source>
</evidence>
<dbReference type="InterPro" id="IPR001810">
    <property type="entry name" value="F-box_dom"/>
</dbReference>
<protein>
    <recommendedName>
        <fullName evidence="1">F-box domain-containing protein</fullName>
    </recommendedName>
</protein>
<organism evidence="3">
    <name type="scientific">Caenorhabditis remanei</name>
    <name type="common">Caenorhabditis vulgaris</name>
    <dbReference type="NCBI Taxonomy" id="31234"/>
    <lineage>
        <taxon>Eukaryota</taxon>
        <taxon>Metazoa</taxon>
        <taxon>Ecdysozoa</taxon>
        <taxon>Nematoda</taxon>
        <taxon>Chromadorea</taxon>
        <taxon>Rhabditida</taxon>
        <taxon>Rhabditina</taxon>
        <taxon>Rhabditomorpha</taxon>
        <taxon>Rhabditoidea</taxon>
        <taxon>Rhabditidae</taxon>
        <taxon>Peloderinae</taxon>
        <taxon>Caenorhabditis</taxon>
    </lineage>
</organism>
<proteinExistence type="predicted"/>